<dbReference type="SMART" id="SM00422">
    <property type="entry name" value="HTH_MERR"/>
    <property type="match status" value="1"/>
</dbReference>
<evidence type="ECO:0000256" key="5">
    <source>
        <dbReference type="SAM" id="Coils"/>
    </source>
</evidence>
<feature type="domain" description="HTH merR-type" evidence="6">
    <location>
        <begin position="5"/>
        <end position="74"/>
    </location>
</feature>
<dbReference type="PANTHER" id="PTHR30204:SF69">
    <property type="entry name" value="MERR-FAMILY TRANSCRIPTIONAL REGULATOR"/>
    <property type="match status" value="1"/>
</dbReference>
<dbReference type="GO" id="GO:0003700">
    <property type="term" value="F:DNA-binding transcription factor activity"/>
    <property type="evidence" value="ECO:0007669"/>
    <property type="project" value="InterPro"/>
</dbReference>
<dbReference type="InterPro" id="IPR000551">
    <property type="entry name" value="MerR-type_HTH_dom"/>
</dbReference>
<keyword evidence="5" id="KW-0175">Coiled coil</keyword>
<evidence type="ECO:0000256" key="4">
    <source>
        <dbReference type="ARBA" id="ARBA00023163"/>
    </source>
</evidence>
<dbReference type="EMBL" id="NGKB01000023">
    <property type="protein sequence ID" value="RSU09611.1"/>
    <property type="molecule type" value="Genomic_DNA"/>
</dbReference>
<keyword evidence="1" id="KW-0678">Repressor</keyword>
<organism evidence="7 8">
    <name type="scientific">Vagococcus carniphilus</name>
    <dbReference type="NCBI Taxonomy" id="218144"/>
    <lineage>
        <taxon>Bacteria</taxon>
        <taxon>Bacillati</taxon>
        <taxon>Bacillota</taxon>
        <taxon>Bacilli</taxon>
        <taxon>Lactobacillales</taxon>
        <taxon>Enterococcaceae</taxon>
        <taxon>Vagococcus</taxon>
    </lineage>
</organism>
<dbReference type="InterPro" id="IPR047057">
    <property type="entry name" value="MerR_fam"/>
</dbReference>
<reference evidence="7 8" key="1">
    <citation type="submission" date="2017-05" db="EMBL/GenBank/DDBJ databases">
        <title>Vagococcus spp. assemblies.</title>
        <authorList>
            <person name="Gulvik C.A."/>
        </authorList>
    </citation>
    <scope>NUCLEOTIDE SEQUENCE [LARGE SCALE GENOMIC DNA]</scope>
    <source>
        <strain evidence="7 8">SS1714</strain>
    </source>
</reference>
<evidence type="ECO:0000313" key="8">
    <source>
        <dbReference type="Proteomes" id="UP000288028"/>
    </source>
</evidence>
<evidence type="ECO:0000259" key="6">
    <source>
        <dbReference type="PROSITE" id="PS50937"/>
    </source>
</evidence>
<dbReference type="Gene3D" id="1.10.1660.10">
    <property type="match status" value="1"/>
</dbReference>
<comment type="caution">
    <text evidence="7">The sequence shown here is derived from an EMBL/GenBank/DDBJ whole genome shotgun (WGS) entry which is preliminary data.</text>
</comment>
<dbReference type="RefSeq" id="WP_126796537.1">
    <property type="nucleotide sequence ID" value="NZ_CP060720.1"/>
</dbReference>
<dbReference type="OrthoDB" id="122388at2"/>
<keyword evidence="4" id="KW-0804">Transcription</keyword>
<feature type="coiled-coil region" evidence="5">
    <location>
        <begin position="80"/>
        <end position="114"/>
    </location>
</feature>
<evidence type="ECO:0000256" key="2">
    <source>
        <dbReference type="ARBA" id="ARBA00023015"/>
    </source>
</evidence>
<evidence type="ECO:0000313" key="7">
    <source>
        <dbReference type="EMBL" id="RSU09611.1"/>
    </source>
</evidence>
<proteinExistence type="predicted"/>
<keyword evidence="2" id="KW-0805">Transcription regulation</keyword>
<dbReference type="InterPro" id="IPR009061">
    <property type="entry name" value="DNA-bd_dom_put_sf"/>
</dbReference>
<dbReference type="PROSITE" id="PS50937">
    <property type="entry name" value="HTH_MERR_2"/>
    <property type="match status" value="1"/>
</dbReference>
<dbReference type="PANTHER" id="PTHR30204">
    <property type="entry name" value="REDOX-CYCLING DRUG-SENSING TRANSCRIPTIONAL ACTIVATOR SOXR"/>
    <property type="match status" value="1"/>
</dbReference>
<dbReference type="GeneID" id="95581586"/>
<evidence type="ECO:0000256" key="3">
    <source>
        <dbReference type="ARBA" id="ARBA00023125"/>
    </source>
</evidence>
<dbReference type="Pfam" id="PF00376">
    <property type="entry name" value="MerR"/>
    <property type="match status" value="1"/>
</dbReference>
<gene>
    <name evidence="7" type="ORF">CBF28_14770</name>
</gene>
<dbReference type="AlphaFoldDB" id="A0A430AND5"/>
<name>A0A430AND5_9ENTE</name>
<evidence type="ECO:0000256" key="1">
    <source>
        <dbReference type="ARBA" id="ARBA00022491"/>
    </source>
</evidence>
<dbReference type="GO" id="GO:0003677">
    <property type="term" value="F:DNA binding"/>
    <property type="evidence" value="ECO:0007669"/>
    <property type="project" value="UniProtKB-KW"/>
</dbReference>
<protein>
    <recommendedName>
        <fullName evidence="6">HTH merR-type domain-containing protein</fullName>
    </recommendedName>
</protein>
<dbReference type="Proteomes" id="UP000288028">
    <property type="component" value="Unassembled WGS sequence"/>
</dbReference>
<dbReference type="CDD" id="cd00592">
    <property type="entry name" value="HTH_MerR-like"/>
    <property type="match status" value="1"/>
</dbReference>
<dbReference type="SUPFAM" id="SSF46955">
    <property type="entry name" value="Putative DNA-binding domain"/>
    <property type="match status" value="1"/>
</dbReference>
<keyword evidence="8" id="KW-1185">Reference proteome</keyword>
<accession>A0A430AND5</accession>
<sequence>MDEETLTIGEIAKLFDLPTSKIRYWEEKEVFTPRRNSNNDYRTFNIQSSIELLDVIFYRNLNVPIQKMKHFNQLSPESIYSILNDTEKEVEEELANLKNKLVGIEQRKRQLEELFVLKKGGYQFEKIEIEKIVPVDMSSPDDIQIQLEYLSNFTLYKDLEADSEFQMGISVTPDYQHQQGVLWEKDLVEKKYITCLLECDSEDFEKSNLTNHLDTLRDEGYKITRVIASYLATASDETNEPLDYYKGWLEIEN</sequence>
<keyword evidence="3" id="KW-0238">DNA-binding</keyword>